<dbReference type="Proteomes" id="UP001198862">
    <property type="component" value="Unassembled WGS sequence"/>
</dbReference>
<sequence>MNVHLKIDGRLLDVVRKDLHRPHAFAHERVGFFTAGAADLGDRLLLTIRDYMPVADEDYEVDRKVGAKIGSAAMRKAVQSAYRPAAALLHVHTHGGRGKPGFSRVDLNSADDFVPGFFETTPRMPHGLLVLSNDAAHGLLWLANDRAPIAINQFQRIDAPLQREWGSHVLA</sequence>
<evidence type="ECO:0000313" key="1">
    <source>
        <dbReference type="EMBL" id="MCC8430652.1"/>
    </source>
</evidence>
<dbReference type="RefSeq" id="WP_230551805.1">
    <property type="nucleotide sequence ID" value="NZ_JAJISD010000007.1"/>
</dbReference>
<name>A0ABS8KX51_9HYPH</name>
<accession>A0ABS8KX51</accession>
<gene>
    <name evidence="1" type="ORF">LJ725_16905</name>
</gene>
<protein>
    <recommendedName>
        <fullName evidence="3">JAB domain-containing protein</fullName>
    </recommendedName>
</protein>
<comment type="caution">
    <text evidence="1">The sequence shown here is derived from an EMBL/GenBank/DDBJ whole genome shotgun (WGS) entry which is preliminary data.</text>
</comment>
<evidence type="ECO:0000313" key="2">
    <source>
        <dbReference type="Proteomes" id="UP001198862"/>
    </source>
</evidence>
<keyword evidence="2" id="KW-1185">Reference proteome</keyword>
<organism evidence="1 2">
    <name type="scientific">Reyranella aquatilis</name>
    <dbReference type="NCBI Taxonomy" id="2035356"/>
    <lineage>
        <taxon>Bacteria</taxon>
        <taxon>Pseudomonadati</taxon>
        <taxon>Pseudomonadota</taxon>
        <taxon>Alphaproteobacteria</taxon>
        <taxon>Hyphomicrobiales</taxon>
        <taxon>Reyranellaceae</taxon>
        <taxon>Reyranella</taxon>
    </lineage>
</organism>
<proteinExistence type="predicted"/>
<evidence type="ECO:0008006" key="3">
    <source>
        <dbReference type="Google" id="ProtNLM"/>
    </source>
</evidence>
<dbReference type="EMBL" id="JAJISD010000007">
    <property type="protein sequence ID" value="MCC8430652.1"/>
    <property type="molecule type" value="Genomic_DNA"/>
</dbReference>
<reference evidence="1 2" key="1">
    <citation type="submission" date="2021-11" db="EMBL/GenBank/DDBJ databases">
        <authorList>
            <person name="Lee D.-H."/>
            <person name="Kim S.-B."/>
        </authorList>
    </citation>
    <scope>NUCLEOTIDE SEQUENCE [LARGE SCALE GENOMIC DNA]</scope>
    <source>
        <strain evidence="1 2">KCTC 52223</strain>
    </source>
</reference>